<feature type="transmembrane region" description="Helical" evidence="5">
    <location>
        <begin position="12"/>
        <end position="42"/>
    </location>
</feature>
<keyword evidence="7" id="KW-1185">Reference proteome</keyword>
<dbReference type="OrthoDB" id="92887at2"/>
<evidence type="ECO:0000313" key="7">
    <source>
        <dbReference type="Proteomes" id="UP000199315"/>
    </source>
</evidence>
<evidence type="ECO:0000256" key="5">
    <source>
        <dbReference type="SAM" id="Phobius"/>
    </source>
</evidence>
<organism evidence="6 7">
    <name type="scientific">Anaerobium acetethylicum</name>
    <dbReference type="NCBI Taxonomy" id="1619234"/>
    <lineage>
        <taxon>Bacteria</taxon>
        <taxon>Bacillati</taxon>
        <taxon>Bacillota</taxon>
        <taxon>Clostridia</taxon>
        <taxon>Lachnospirales</taxon>
        <taxon>Lachnospiraceae</taxon>
        <taxon>Anaerobium</taxon>
    </lineage>
</organism>
<dbReference type="RefSeq" id="WP_091231581.1">
    <property type="nucleotide sequence ID" value="NZ_FMKA01000004.1"/>
</dbReference>
<keyword evidence="3 5" id="KW-1133">Transmembrane helix</keyword>
<evidence type="ECO:0000256" key="1">
    <source>
        <dbReference type="ARBA" id="ARBA00004141"/>
    </source>
</evidence>
<feature type="transmembrane region" description="Helical" evidence="5">
    <location>
        <begin position="100"/>
        <end position="123"/>
    </location>
</feature>
<evidence type="ECO:0000256" key="2">
    <source>
        <dbReference type="ARBA" id="ARBA00022692"/>
    </source>
</evidence>
<sequence>MEKLNPFLKGVSILVCGLILSFSYSVLLNGGIIAVSLILLLFFSKARLTSLVKILVPAFVAAVSIFFTGMMFTSGSAIAPEAVSKVESLNFEVMSYSMTSVYNAIQLSSRILAFAGLGVLFAMTTDGEEFVKSLMHQCRLKPKYAYGVLAAFHLLPCIREEFAKAQMAFRVRGIPVTPFSMKPVFAMLVNTVHWSEHVAMAMESKGFDGEGARTYYTVTVIRWYDWCFLAVTVSLLVSGTFLLPF</sequence>
<dbReference type="STRING" id="1619234.SAMN05421730_1004161"/>
<accession>A0A1D3TRQ3</accession>
<dbReference type="Proteomes" id="UP000199315">
    <property type="component" value="Unassembled WGS sequence"/>
</dbReference>
<reference evidence="6 7" key="1">
    <citation type="submission" date="2016-09" db="EMBL/GenBank/DDBJ databases">
        <authorList>
            <person name="Capua I."/>
            <person name="De Benedictis P."/>
            <person name="Joannis T."/>
            <person name="Lombin L.H."/>
            <person name="Cattoli G."/>
        </authorList>
    </citation>
    <scope>NUCLEOTIDE SEQUENCE [LARGE SCALE GENOMIC DNA]</scope>
    <source>
        <strain evidence="6 7">GluBS11</strain>
    </source>
</reference>
<protein>
    <submittedName>
        <fullName evidence="6">Energy-coupling factor transport system permease protein</fullName>
    </submittedName>
</protein>
<comment type="subcellular location">
    <subcellularLocation>
        <location evidence="1">Membrane</location>
        <topology evidence="1">Multi-pass membrane protein</topology>
    </subcellularLocation>
</comment>
<keyword evidence="2 5" id="KW-0812">Transmembrane</keyword>
<dbReference type="CDD" id="cd16914">
    <property type="entry name" value="EcfT"/>
    <property type="match status" value="1"/>
</dbReference>
<dbReference type="Pfam" id="PF02361">
    <property type="entry name" value="CbiQ"/>
    <property type="match status" value="1"/>
</dbReference>
<evidence type="ECO:0000256" key="4">
    <source>
        <dbReference type="ARBA" id="ARBA00023136"/>
    </source>
</evidence>
<evidence type="ECO:0000313" key="6">
    <source>
        <dbReference type="EMBL" id="SCP96402.1"/>
    </source>
</evidence>
<dbReference type="InterPro" id="IPR003339">
    <property type="entry name" value="ABC/ECF_trnsptr_transmembrane"/>
</dbReference>
<dbReference type="GO" id="GO:0005886">
    <property type="term" value="C:plasma membrane"/>
    <property type="evidence" value="ECO:0007669"/>
    <property type="project" value="UniProtKB-ARBA"/>
</dbReference>
<keyword evidence="4 5" id="KW-0472">Membrane</keyword>
<evidence type="ECO:0000256" key="3">
    <source>
        <dbReference type="ARBA" id="ARBA00022989"/>
    </source>
</evidence>
<feature type="transmembrane region" description="Helical" evidence="5">
    <location>
        <begin position="223"/>
        <end position="243"/>
    </location>
</feature>
<dbReference type="AlphaFoldDB" id="A0A1D3TRQ3"/>
<name>A0A1D3TRQ3_9FIRM</name>
<gene>
    <name evidence="6" type="ORF">SAMN05421730_1004161</name>
</gene>
<feature type="transmembrane region" description="Helical" evidence="5">
    <location>
        <begin position="54"/>
        <end position="80"/>
    </location>
</feature>
<proteinExistence type="predicted"/>
<dbReference type="EMBL" id="FMKA01000004">
    <property type="protein sequence ID" value="SCP96402.1"/>
    <property type="molecule type" value="Genomic_DNA"/>
</dbReference>